<dbReference type="UniPathway" id="UPA00344"/>
<comment type="caution">
    <text evidence="4">The sequence shown here is derived from an EMBL/GenBank/DDBJ whole genome shotgun (WGS) entry which is preliminary data.</text>
</comment>
<dbReference type="AlphaFoldDB" id="A0A8I0JYC4"/>
<dbReference type="SUPFAM" id="SSF53218">
    <property type="entry name" value="Molybdenum cofactor biosynthesis proteins"/>
    <property type="match status" value="1"/>
</dbReference>
<dbReference type="PROSITE" id="PS01078">
    <property type="entry name" value="MOCF_BIOSYNTHESIS_1"/>
    <property type="match status" value="1"/>
</dbReference>
<organism evidence="4 5">
    <name type="scientific">Aeromicrobium senzhongii</name>
    <dbReference type="NCBI Taxonomy" id="2663859"/>
    <lineage>
        <taxon>Bacteria</taxon>
        <taxon>Bacillati</taxon>
        <taxon>Actinomycetota</taxon>
        <taxon>Actinomycetes</taxon>
        <taxon>Propionibacteriales</taxon>
        <taxon>Nocardioidaceae</taxon>
        <taxon>Aeromicrobium</taxon>
    </lineage>
</organism>
<dbReference type="PANTHER" id="PTHR43764:SF1">
    <property type="entry name" value="MOLYBDOPTERIN MOLYBDOTRANSFERASE"/>
    <property type="match status" value="1"/>
</dbReference>
<dbReference type="Pfam" id="PF00994">
    <property type="entry name" value="MoCF_biosynth"/>
    <property type="match status" value="1"/>
</dbReference>
<proteinExistence type="predicted"/>
<dbReference type="NCBIfam" id="TIGR00177">
    <property type="entry name" value="molyb_syn"/>
    <property type="match status" value="1"/>
</dbReference>
<dbReference type="Gene3D" id="3.40.980.10">
    <property type="entry name" value="MoaB/Mog-like domain"/>
    <property type="match status" value="1"/>
</dbReference>
<dbReference type="InterPro" id="IPR008284">
    <property type="entry name" value="MoCF_biosynth_CS"/>
</dbReference>
<dbReference type="GO" id="GO:0006777">
    <property type="term" value="P:Mo-molybdopterin cofactor biosynthetic process"/>
    <property type="evidence" value="ECO:0007669"/>
    <property type="project" value="UniProtKB-KW"/>
</dbReference>
<evidence type="ECO:0000256" key="2">
    <source>
        <dbReference type="ARBA" id="ARBA00023150"/>
    </source>
</evidence>
<dbReference type="PANTHER" id="PTHR43764">
    <property type="entry name" value="MOLYBDENUM COFACTOR BIOSYNTHESIS"/>
    <property type="match status" value="1"/>
</dbReference>
<dbReference type="InterPro" id="IPR001453">
    <property type="entry name" value="MoaB/Mog_dom"/>
</dbReference>
<keyword evidence="2" id="KW-0501">Molybdenum cofactor biosynthesis</keyword>
<evidence type="ECO:0000313" key="5">
    <source>
        <dbReference type="Proteomes" id="UP000620591"/>
    </source>
</evidence>
<evidence type="ECO:0000259" key="3">
    <source>
        <dbReference type="SMART" id="SM00852"/>
    </source>
</evidence>
<name>A0A8I0JYC4_9ACTN</name>
<dbReference type="InterPro" id="IPR036425">
    <property type="entry name" value="MoaB/Mog-like_dom_sf"/>
</dbReference>
<comment type="pathway">
    <text evidence="1">Cofactor biosynthesis; molybdopterin biosynthesis.</text>
</comment>
<gene>
    <name evidence="4" type="ORF">IBG24_00170</name>
</gene>
<sequence>MTESARRRLGVVVSSTRAADGRREDLTGPRIADWGLAHGFDVTGPHVVPDGPEVEAVLRRLVDEGCALVLTTGGTGLTADDHAPEATAAIIDRPAPGIAEAIRARGLLTTPHAALSRGTAGISGTTLVVNLAGSTGAVREGLEVLEGFIDHALEQLGHGRASDRPLHT</sequence>
<accession>A0A8I0JYC4</accession>
<dbReference type="SMART" id="SM00852">
    <property type="entry name" value="MoCF_biosynth"/>
    <property type="match status" value="1"/>
</dbReference>
<dbReference type="RefSeq" id="WP_187768253.1">
    <property type="nucleotide sequence ID" value="NZ_JACTVM010000001.1"/>
</dbReference>
<dbReference type="EMBL" id="JACTVM010000001">
    <property type="protein sequence ID" value="MBC9224722.1"/>
    <property type="molecule type" value="Genomic_DNA"/>
</dbReference>
<protein>
    <submittedName>
        <fullName evidence="4">MogA/MoaB family molybdenum cofactor biosynthesis protein</fullName>
    </submittedName>
</protein>
<dbReference type="InterPro" id="IPR051920">
    <property type="entry name" value="MPT_Adenylyltrnsfr/MoaC-Rel"/>
</dbReference>
<reference evidence="4" key="1">
    <citation type="submission" date="2020-09" db="EMBL/GenBank/DDBJ databases">
        <title>Novel species in genus Aeromicrobium.</title>
        <authorList>
            <person name="Zhang G."/>
        </authorList>
    </citation>
    <scope>NUCLEOTIDE SEQUENCE</scope>
    <source>
        <strain evidence="4">Zg-636</strain>
    </source>
</reference>
<dbReference type="CDD" id="cd00886">
    <property type="entry name" value="MogA_MoaB"/>
    <property type="match status" value="1"/>
</dbReference>
<feature type="domain" description="MoaB/Mog" evidence="3">
    <location>
        <begin position="10"/>
        <end position="152"/>
    </location>
</feature>
<evidence type="ECO:0000256" key="1">
    <source>
        <dbReference type="ARBA" id="ARBA00005046"/>
    </source>
</evidence>
<evidence type="ECO:0000313" key="4">
    <source>
        <dbReference type="EMBL" id="MBC9224722.1"/>
    </source>
</evidence>
<dbReference type="Proteomes" id="UP000620591">
    <property type="component" value="Unassembled WGS sequence"/>
</dbReference>